<comment type="caution">
    <text evidence="2">The sequence shown here is derived from an EMBL/GenBank/DDBJ whole genome shotgun (WGS) entry which is preliminary data.</text>
</comment>
<feature type="compositionally biased region" description="Polar residues" evidence="1">
    <location>
        <begin position="1"/>
        <end position="12"/>
    </location>
</feature>
<feature type="compositionally biased region" description="Basic and acidic residues" evidence="1">
    <location>
        <begin position="13"/>
        <end position="26"/>
    </location>
</feature>
<evidence type="ECO:0000313" key="2">
    <source>
        <dbReference type="EMBL" id="RBQ08921.1"/>
    </source>
</evidence>
<dbReference type="Proteomes" id="UP000252081">
    <property type="component" value="Unassembled WGS sequence"/>
</dbReference>
<sequence>MQYPQKNITEAKNQQDDHPFDNDEKNLSNTITARYPENGTLERKNPSNRSRKTSAEKQLPKRCTAEELDKIRIGDHILTADGTKGVIADIEVKKKNSEKHYYFRLQHGKTLLYII</sequence>
<accession>A0A366L4W1</accession>
<evidence type="ECO:0000256" key="1">
    <source>
        <dbReference type="SAM" id="MobiDB-lite"/>
    </source>
</evidence>
<dbReference type="AlphaFoldDB" id="A0A366L4W1"/>
<reference evidence="2 3" key="1">
    <citation type="submission" date="2018-07" db="EMBL/GenBank/DDBJ databases">
        <title>A draft genome of a endophytic bacteria, a new species of Pedobacter.</title>
        <authorList>
            <person name="Zhang Z.D."/>
            <person name="Chen Z.J."/>
        </authorList>
    </citation>
    <scope>NUCLEOTIDE SEQUENCE [LARGE SCALE GENOMIC DNA]</scope>
    <source>
        <strain evidence="2 3">RS10</strain>
    </source>
</reference>
<dbReference type="EMBL" id="QNQU01000005">
    <property type="protein sequence ID" value="RBQ08921.1"/>
    <property type="molecule type" value="Genomic_DNA"/>
</dbReference>
<proteinExistence type="predicted"/>
<feature type="region of interest" description="Disordered" evidence="1">
    <location>
        <begin position="1"/>
        <end position="60"/>
    </location>
</feature>
<dbReference type="RefSeq" id="WP_113948096.1">
    <property type="nucleotide sequence ID" value="NZ_QNQU01000005.1"/>
</dbReference>
<protein>
    <submittedName>
        <fullName evidence="2">Uncharacterized protein</fullName>
    </submittedName>
</protein>
<gene>
    <name evidence="2" type="ORF">DRW42_06850</name>
</gene>
<organism evidence="2 3">
    <name type="scientific">Pedobacter miscanthi</name>
    <dbReference type="NCBI Taxonomy" id="2259170"/>
    <lineage>
        <taxon>Bacteria</taxon>
        <taxon>Pseudomonadati</taxon>
        <taxon>Bacteroidota</taxon>
        <taxon>Sphingobacteriia</taxon>
        <taxon>Sphingobacteriales</taxon>
        <taxon>Sphingobacteriaceae</taxon>
        <taxon>Pedobacter</taxon>
    </lineage>
</organism>
<name>A0A366L4W1_9SPHI</name>
<keyword evidence="3" id="KW-1185">Reference proteome</keyword>
<evidence type="ECO:0000313" key="3">
    <source>
        <dbReference type="Proteomes" id="UP000252081"/>
    </source>
</evidence>